<reference evidence="2 3" key="1">
    <citation type="journal article" date="2021" name="Elife">
        <title>Chloroplast acquisition without the gene transfer in kleptoplastic sea slugs, Plakobranchus ocellatus.</title>
        <authorList>
            <person name="Maeda T."/>
            <person name="Takahashi S."/>
            <person name="Yoshida T."/>
            <person name="Shimamura S."/>
            <person name="Takaki Y."/>
            <person name="Nagai Y."/>
            <person name="Toyoda A."/>
            <person name="Suzuki Y."/>
            <person name="Arimoto A."/>
            <person name="Ishii H."/>
            <person name="Satoh N."/>
            <person name="Nishiyama T."/>
            <person name="Hasebe M."/>
            <person name="Maruyama T."/>
            <person name="Minagawa J."/>
            <person name="Obokata J."/>
            <person name="Shigenobu S."/>
        </authorList>
    </citation>
    <scope>NUCLEOTIDE SEQUENCE [LARGE SCALE GENOMIC DNA]</scope>
</reference>
<dbReference type="Gene3D" id="3.30.390.50">
    <property type="entry name" value="CO dehydrogenase flavoprotein, C-terminal domain"/>
    <property type="match status" value="1"/>
</dbReference>
<evidence type="ECO:0000259" key="1">
    <source>
        <dbReference type="Pfam" id="PF03450"/>
    </source>
</evidence>
<name>A0AAV4CE80_9GAST</name>
<dbReference type="InterPro" id="IPR016208">
    <property type="entry name" value="Ald_Oxase/xanthine_DH-like"/>
</dbReference>
<dbReference type="GO" id="GO:0005506">
    <property type="term" value="F:iron ion binding"/>
    <property type="evidence" value="ECO:0007669"/>
    <property type="project" value="InterPro"/>
</dbReference>
<dbReference type="Pfam" id="PF03450">
    <property type="entry name" value="CO_deh_flav_C"/>
    <property type="match status" value="1"/>
</dbReference>
<organism evidence="2 3">
    <name type="scientific">Plakobranchus ocellatus</name>
    <dbReference type="NCBI Taxonomy" id="259542"/>
    <lineage>
        <taxon>Eukaryota</taxon>
        <taxon>Metazoa</taxon>
        <taxon>Spiralia</taxon>
        <taxon>Lophotrochozoa</taxon>
        <taxon>Mollusca</taxon>
        <taxon>Gastropoda</taxon>
        <taxon>Heterobranchia</taxon>
        <taxon>Euthyneura</taxon>
        <taxon>Panpulmonata</taxon>
        <taxon>Sacoglossa</taxon>
        <taxon>Placobranchoidea</taxon>
        <taxon>Plakobranchidae</taxon>
        <taxon>Plakobranchus</taxon>
    </lineage>
</organism>
<proteinExistence type="predicted"/>
<dbReference type="EMBL" id="BLXT01006160">
    <property type="protein sequence ID" value="GFO29439.1"/>
    <property type="molecule type" value="Genomic_DNA"/>
</dbReference>
<evidence type="ECO:0000313" key="3">
    <source>
        <dbReference type="Proteomes" id="UP000735302"/>
    </source>
</evidence>
<comment type="caution">
    <text evidence="2">The sequence shown here is derived from an EMBL/GenBank/DDBJ whole genome shotgun (WGS) entry which is preliminary data.</text>
</comment>
<gene>
    <name evidence="2" type="ORF">PoB_005594400</name>
</gene>
<dbReference type="InterPro" id="IPR036683">
    <property type="entry name" value="CO_DH_flav_C_dom_sf"/>
</dbReference>
<keyword evidence="3" id="KW-1185">Reference proteome</keyword>
<dbReference type="PANTHER" id="PTHR45444">
    <property type="entry name" value="XANTHINE DEHYDROGENASE"/>
    <property type="match status" value="1"/>
</dbReference>
<dbReference type="AlphaFoldDB" id="A0AAV4CE80"/>
<sequence length="134" mass="15104">MIKASLTDFLKMDMKGKVITAVELPRYSSQDIYIRTYKRALRLQQCVAYVNAAFNFQLDASTNYTVKKKPIILFGGISSTKIHAETTEEFLIGKALGDPLILKGLKLDKINHNLHCEHFMSSTLQTPSCDFSRG</sequence>
<dbReference type="Proteomes" id="UP000735302">
    <property type="component" value="Unassembled WGS sequence"/>
</dbReference>
<dbReference type="PANTHER" id="PTHR45444:SF3">
    <property type="entry name" value="XANTHINE DEHYDROGENASE"/>
    <property type="match status" value="1"/>
</dbReference>
<dbReference type="InterPro" id="IPR005107">
    <property type="entry name" value="CO_DH_flav_C"/>
</dbReference>
<dbReference type="GO" id="GO:0016491">
    <property type="term" value="F:oxidoreductase activity"/>
    <property type="evidence" value="ECO:0007669"/>
    <property type="project" value="InterPro"/>
</dbReference>
<accession>A0AAV4CE80</accession>
<evidence type="ECO:0000313" key="2">
    <source>
        <dbReference type="EMBL" id="GFO29439.1"/>
    </source>
</evidence>
<feature type="domain" description="CO dehydrogenase flavoprotein C-terminal" evidence="1">
    <location>
        <begin position="35"/>
        <end position="100"/>
    </location>
</feature>
<dbReference type="SUPFAM" id="SSF55447">
    <property type="entry name" value="CO dehydrogenase flavoprotein C-terminal domain-like"/>
    <property type="match status" value="1"/>
</dbReference>
<protein>
    <submittedName>
        <fullName evidence="2">Xanthine dehydrogenase</fullName>
    </submittedName>
</protein>